<feature type="compositionally biased region" description="Basic residues" evidence="2">
    <location>
        <begin position="68"/>
        <end position="85"/>
    </location>
</feature>
<name>A0A0C2GIU1_9BILA</name>
<dbReference type="PANTHER" id="PTHR46068:SF1">
    <property type="entry name" value="TRANSPOSASE IS30-LIKE HTH DOMAIN-CONTAINING PROTEIN"/>
    <property type="match status" value="1"/>
</dbReference>
<evidence type="ECO:0000313" key="3">
    <source>
        <dbReference type="EMBL" id="KIH61125.1"/>
    </source>
</evidence>
<dbReference type="InterPro" id="IPR009057">
    <property type="entry name" value="Homeodomain-like_sf"/>
</dbReference>
<evidence type="ECO:0000256" key="2">
    <source>
        <dbReference type="SAM" id="MobiDB-lite"/>
    </source>
</evidence>
<dbReference type="GO" id="GO:0005634">
    <property type="term" value="C:nucleus"/>
    <property type="evidence" value="ECO:0007669"/>
    <property type="project" value="UniProtKB-SubCell"/>
</dbReference>
<protein>
    <recommendedName>
        <fullName evidence="5">Paired domain-containing protein</fullName>
    </recommendedName>
</protein>
<accession>A0A0C2GIU1</accession>
<dbReference type="InterPro" id="IPR036397">
    <property type="entry name" value="RNaseH_sf"/>
</dbReference>
<feature type="compositionally biased region" description="Basic residues" evidence="2">
    <location>
        <begin position="48"/>
        <end position="60"/>
    </location>
</feature>
<evidence type="ECO:0000313" key="4">
    <source>
        <dbReference type="Proteomes" id="UP000054047"/>
    </source>
</evidence>
<dbReference type="OrthoDB" id="7951431at2759"/>
<evidence type="ECO:0000256" key="1">
    <source>
        <dbReference type="ARBA" id="ARBA00004123"/>
    </source>
</evidence>
<dbReference type="PANTHER" id="PTHR46068">
    <property type="entry name" value="PROTEIN CBG27172"/>
    <property type="match status" value="1"/>
</dbReference>
<dbReference type="GO" id="GO:0003676">
    <property type="term" value="F:nucleic acid binding"/>
    <property type="evidence" value="ECO:0007669"/>
    <property type="project" value="InterPro"/>
</dbReference>
<dbReference type="EMBL" id="KN730385">
    <property type="protein sequence ID" value="KIH61125.1"/>
    <property type="molecule type" value="Genomic_DNA"/>
</dbReference>
<comment type="subcellular location">
    <subcellularLocation>
        <location evidence="1">Nucleus</location>
    </subcellularLocation>
</comment>
<sequence length="276" mass="30726">MEDNHSAIVALYRSGMKPLQIFKELKSIGVSQSQVYRAIKRYLGTGSSKKRHGGGRRRTARIAANIGRLRKRLQRNPRQSSRKSSKSTGISRSTVMRIVKEDLGLKPFKLRKVQELSSAQKGNRLTRSRALLKRPANGELENMVLFSDEKIFTVEQVLNRKNDRLWLKERSPVSSSLFNIARKQGPLSIIVWAGITESGRTPLVFSRKGIQNERRAPPIFSSGNTSEAVGREAFRECKVDISTGLCSSSYGTLNSEVASEQCTGLHIANAMAGQHS</sequence>
<reference evidence="3 4" key="1">
    <citation type="submission" date="2013-12" db="EMBL/GenBank/DDBJ databases">
        <title>Draft genome of the parsitic nematode Ancylostoma duodenale.</title>
        <authorList>
            <person name="Mitreva M."/>
        </authorList>
    </citation>
    <scope>NUCLEOTIDE SEQUENCE [LARGE SCALE GENOMIC DNA]</scope>
    <source>
        <strain evidence="3 4">Zhejiang</strain>
    </source>
</reference>
<dbReference type="Gene3D" id="3.30.420.10">
    <property type="entry name" value="Ribonuclease H-like superfamily/Ribonuclease H"/>
    <property type="match status" value="1"/>
</dbReference>
<dbReference type="Proteomes" id="UP000054047">
    <property type="component" value="Unassembled WGS sequence"/>
</dbReference>
<keyword evidence="4" id="KW-1185">Reference proteome</keyword>
<gene>
    <name evidence="3" type="ORF">ANCDUO_08608</name>
</gene>
<dbReference type="AlphaFoldDB" id="A0A0C2GIU1"/>
<organism evidence="3 4">
    <name type="scientific">Ancylostoma duodenale</name>
    <dbReference type="NCBI Taxonomy" id="51022"/>
    <lineage>
        <taxon>Eukaryota</taxon>
        <taxon>Metazoa</taxon>
        <taxon>Ecdysozoa</taxon>
        <taxon>Nematoda</taxon>
        <taxon>Chromadorea</taxon>
        <taxon>Rhabditida</taxon>
        <taxon>Rhabditina</taxon>
        <taxon>Rhabditomorpha</taxon>
        <taxon>Strongyloidea</taxon>
        <taxon>Ancylostomatidae</taxon>
        <taxon>Ancylostomatinae</taxon>
        <taxon>Ancylostoma</taxon>
    </lineage>
</organism>
<dbReference type="SUPFAM" id="SSF46689">
    <property type="entry name" value="Homeodomain-like"/>
    <property type="match status" value="1"/>
</dbReference>
<feature type="region of interest" description="Disordered" evidence="2">
    <location>
        <begin position="45"/>
        <end position="91"/>
    </location>
</feature>
<evidence type="ECO:0008006" key="5">
    <source>
        <dbReference type="Google" id="ProtNLM"/>
    </source>
</evidence>
<proteinExistence type="predicted"/>